<dbReference type="AlphaFoldDB" id="A0A5A7PV16"/>
<organism evidence="1 2">
    <name type="scientific">Striga asiatica</name>
    <name type="common">Asiatic witchweed</name>
    <name type="synonym">Buchnera asiatica</name>
    <dbReference type="NCBI Taxonomy" id="4170"/>
    <lineage>
        <taxon>Eukaryota</taxon>
        <taxon>Viridiplantae</taxon>
        <taxon>Streptophyta</taxon>
        <taxon>Embryophyta</taxon>
        <taxon>Tracheophyta</taxon>
        <taxon>Spermatophyta</taxon>
        <taxon>Magnoliopsida</taxon>
        <taxon>eudicotyledons</taxon>
        <taxon>Gunneridae</taxon>
        <taxon>Pentapetalae</taxon>
        <taxon>asterids</taxon>
        <taxon>lamiids</taxon>
        <taxon>Lamiales</taxon>
        <taxon>Orobanchaceae</taxon>
        <taxon>Buchnereae</taxon>
        <taxon>Striga</taxon>
    </lineage>
</organism>
<evidence type="ECO:0000313" key="1">
    <source>
        <dbReference type="EMBL" id="GER36486.1"/>
    </source>
</evidence>
<dbReference type="EMBL" id="BKCP01005183">
    <property type="protein sequence ID" value="GER36486.1"/>
    <property type="molecule type" value="Genomic_DNA"/>
</dbReference>
<comment type="caution">
    <text evidence="1">The sequence shown here is derived from an EMBL/GenBank/DDBJ whole genome shotgun (WGS) entry which is preliminary data.</text>
</comment>
<protein>
    <submittedName>
        <fullName evidence="1">NHL domain-containing protein</fullName>
    </submittedName>
</protein>
<reference evidence="2" key="1">
    <citation type="journal article" date="2019" name="Curr. Biol.">
        <title>Genome Sequence of Striga asiatica Provides Insight into the Evolution of Plant Parasitism.</title>
        <authorList>
            <person name="Yoshida S."/>
            <person name="Kim S."/>
            <person name="Wafula E.K."/>
            <person name="Tanskanen J."/>
            <person name="Kim Y.M."/>
            <person name="Honaas L."/>
            <person name="Yang Z."/>
            <person name="Spallek T."/>
            <person name="Conn C.E."/>
            <person name="Ichihashi Y."/>
            <person name="Cheong K."/>
            <person name="Cui S."/>
            <person name="Der J.P."/>
            <person name="Gundlach H."/>
            <person name="Jiao Y."/>
            <person name="Hori C."/>
            <person name="Ishida J.K."/>
            <person name="Kasahara H."/>
            <person name="Kiba T."/>
            <person name="Kim M.S."/>
            <person name="Koo N."/>
            <person name="Laohavisit A."/>
            <person name="Lee Y.H."/>
            <person name="Lumba S."/>
            <person name="McCourt P."/>
            <person name="Mortimer J.C."/>
            <person name="Mutuku J.M."/>
            <person name="Nomura T."/>
            <person name="Sasaki-Sekimoto Y."/>
            <person name="Seto Y."/>
            <person name="Wang Y."/>
            <person name="Wakatake T."/>
            <person name="Sakakibara H."/>
            <person name="Demura T."/>
            <person name="Yamaguchi S."/>
            <person name="Yoneyama K."/>
            <person name="Manabe R.I."/>
            <person name="Nelson D.C."/>
            <person name="Schulman A.H."/>
            <person name="Timko M.P."/>
            <person name="dePamphilis C.W."/>
            <person name="Choi D."/>
            <person name="Shirasu K."/>
        </authorList>
    </citation>
    <scope>NUCLEOTIDE SEQUENCE [LARGE SCALE GENOMIC DNA]</scope>
    <source>
        <strain evidence="2">cv. UVA1</strain>
    </source>
</reference>
<dbReference type="OrthoDB" id="1932900at2759"/>
<gene>
    <name evidence="1" type="ORF">STAS_12825</name>
</gene>
<name>A0A5A7PV16_STRAF</name>
<dbReference type="PANTHER" id="PTHR34538:SF10">
    <property type="entry name" value="GENOME ASSEMBLY, CHROMOSOME: A06"/>
    <property type="match status" value="1"/>
</dbReference>
<evidence type="ECO:0000313" key="2">
    <source>
        <dbReference type="Proteomes" id="UP000325081"/>
    </source>
</evidence>
<dbReference type="Proteomes" id="UP000325081">
    <property type="component" value="Unassembled WGS sequence"/>
</dbReference>
<accession>A0A5A7PV16</accession>
<proteinExistence type="predicted"/>
<sequence>MVCSSCREKNYDKFDSDMTLSIGKKDCRSLIWRIRAAVKKAMKMGIKRRHFNFQYDPHSYALNFDDGCQHEILGPPMEFLQLQGHPGKTIWVYVLWGRTISGAEVISLIVEGAACNF</sequence>
<keyword evidence="2" id="KW-1185">Reference proteome</keyword>
<dbReference type="PANTHER" id="PTHR34538">
    <property type="entry name" value="EXPRESSED PROTEIN"/>
    <property type="match status" value="1"/>
</dbReference>